<organism evidence="7 8">
    <name type="scientific">Drosophila rhopaloa</name>
    <name type="common">Fruit fly</name>
    <dbReference type="NCBI Taxonomy" id="1041015"/>
    <lineage>
        <taxon>Eukaryota</taxon>
        <taxon>Metazoa</taxon>
        <taxon>Ecdysozoa</taxon>
        <taxon>Arthropoda</taxon>
        <taxon>Hexapoda</taxon>
        <taxon>Insecta</taxon>
        <taxon>Pterygota</taxon>
        <taxon>Neoptera</taxon>
        <taxon>Endopterygota</taxon>
        <taxon>Diptera</taxon>
        <taxon>Brachycera</taxon>
        <taxon>Muscomorpha</taxon>
        <taxon>Ephydroidea</taxon>
        <taxon>Drosophilidae</taxon>
        <taxon>Drosophila</taxon>
        <taxon>Sophophora</taxon>
    </lineage>
</organism>
<dbReference type="EnsemblMetazoa" id="XM_017121654.2">
    <property type="protein sequence ID" value="XP_016977143.2"/>
    <property type="gene ID" value="LOC108043104"/>
</dbReference>
<evidence type="ECO:0000259" key="6">
    <source>
        <dbReference type="PROSITE" id="PS52035"/>
    </source>
</evidence>
<comment type="similarity">
    <text evidence="2 3">Belongs to the peptidase M14 family.</text>
</comment>
<keyword evidence="8" id="KW-1185">Reference proteome</keyword>
<dbReference type="Pfam" id="PF00246">
    <property type="entry name" value="Peptidase_M14"/>
    <property type="match status" value="1"/>
</dbReference>
<feature type="region of interest" description="Disordered" evidence="4">
    <location>
        <begin position="342"/>
        <end position="363"/>
    </location>
</feature>
<evidence type="ECO:0000313" key="7">
    <source>
        <dbReference type="EnsemblMetazoa" id="XP_016977143.2"/>
    </source>
</evidence>
<dbReference type="PROSITE" id="PS52035">
    <property type="entry name" value="PEPTIDASE_M14"/>
    <property type="match status" value="1"/>
</dbReference>
<evidence type="ECO:0000256" key="4">
    <source>
        <dbReference type="SAM" id="MobiDB-lite"/>
    </source>
</evidence>
<feature type="chain" id="PRO_5045821866" description="Peptidase M14 domain-containing protein" evidence="5">
    <location>
        <begin position="22"/>
        <end position="363"/>
    </location>
</feature>
<reference evidence="8" key="1">
    <citation type="journal article" date="2021" name="Elife">
        <title>Highly contiguous assemblies of 101 drosophilid genomes.</title>
        <authorList>
            <person name="Kim B.Y."/>
            <person name="Wang J.R."/>
            <person name="Miller D.E."/>
            <person name="Barmina O."/>
            <person name="Delaney E."/>
            <person name="Thompson A."/>
            <person name="Comeault A.A."/>
            <person name="Peede D."/>
            <person name="D'Agostino E.R."/>
            <person name="Pelaez J."/>
            <person name="Aguilar J.M."/>
            <person name="Haji D."/>
            <person name="Matsunaga T."/>
            <person name="Armstrong E.E."/>
            <person name="Zych M."/>
            <person name="Ogawa Y."/>
            <person name="Stamenkovic-Radak M."/>
            <person name="Jelic M."/>
            <person name="Veselinovic M.S."/>
            <person name="Tanaskovic M."/>
            <person name="Eric P."/>
            <person name="Gao J.J."/>
            <person name="Katoh T.K."/>
            <person name="Toda M.J."/>
            <person name="Watabe H."/>
            <person name="Watada M."/>
            <person name="Davis J.S."/>
            <person name="Moyle L.C."/>
            <person name="Manoli G."/>
            <person name="Bertolini E."/>
            <person name="Kostal V."/>
            <person name="Hawley R.S."/>
            <person name="Takahashi A."/>
            <person name="Jones C.D."/>
            <person name="Price D.K."/>
            <person name="Whiteman N."/>
            <person name="Kopp A."/>
            <person name="Matute D.R."/>
            <person name="Petrov D.A."/>
        </authorList>
    </citation>
    <scope>NUCLEOTIDE SEQUENCE [LARGE SCALE GENOMIC DNA]</scope>
</reference>
<evidence type="ECO:0000256" key="3">
    <source>
        <dbReference type="PROSITE-ProRule" id="PRU01379"/>
    </source>
</evidence>
<evidence type="ECO:0000313" key="8">
    <source>
        <dbReference type="Proteomes" id="UP001652680"/>
    </source>
</evidence>
<feature type="domain" description="Peptidase M14" evidence="6">
    <location>
        <begin position="36"/>
        <end position="334"/>
    </location>
</feature>
<dbReference type="GeneID" id="108043104"/>
<protein>
    <recommendedName>
        <fullName evidence="6">Peptidase M14 domain-containing protein</fullName>
    </recommendedName>
</protein>
<evidence type="ECO:0000256" key="5">
    <source>
        <dbReference type="SAM" id="SignalP"/>
    </source>
</evidence>
<sequence>MWRTLSAIVFLVAIVNPLAETRRLRLRSSDQLQLDEYLDYNGVMQYLDHLARAYPDRITLKNVGRTYENRSLKLAMVTNGDGRLGKRVIFMDAALHAREWMTPVAALYTIYKLVVEFEENADLLADFDWHIMPLANPDGYEYSRKTNTRWMKTRTPNGGNCNGTDLDRNFEVGFGLGFPDLRGPCDHNFAGRAPFSEVESRTVRDIMHSLMKSERGVMYLSLHSPIRRVIYPWVYDSTPVPNHGEHIEIAKFVADQIFQSTGTVIKTLQGVQYGEFGGSSIDYAFYVGFPLSFAFEMSGMDHNHVDYKFFPPTWEIRRLADESWTGIRAFGKKAIEKYPPSRAIHQSEDRLSNPSRGEGYAAF</sequence>
<name>A0ABM5HAF8_DRORH</name>
<dbReference type="Gene3D" id="3.40.630.10">
    <property type="entry name" value="Zn peptidases"/>
    <property type="match status" value="1"/>
</dbReference>
<dbReference type="PRINTS" id="PR00765">
    <property type="entry name" value="CRBOXYPTASEA"/>
</dbReference>
<dbReference type="RefSeq" id="XP_016977143.2">
    <property type="nucleotide sequence ID" value="XM_017121654.2"/>
</dbReference>
<dbReference type="Proteomes" id="UP001652680">
    <property type="component" value="Unassembled WGS sequence"/>
</dbReference>
<feature type="signal peptide" evidence="5">
    <location>
        <begin position="1"/>
        <end position="21"/>
    </location>
</feature>
<dbReference type="SMART" id="SM00631">
    <property type="entry name" value="Zn_pept"/>
    <property type="match status" value="1"/>
</dbReference>
<proteinExistence type="inferred from homology"/>
<feature type="active site" description="Proton donor/acceptor" evidence="3">
    <location>
        <position position="296"/>
    </location>
</feature>
<dbReference type="SUPFAM" id="SSF53187">
    <property type="entry name" value="Zn-dependent exopeptidases"/>
    <property type="match status" value="1"/>
</dbReference>
<keyword evidence="5" id="KW-0732">Signal</keyword>
<dbReference type="PANTHER" id="PTHR11705:SF140">
    <property type="entry name" value="FI02848P-RELATED"/>
    <property type="match status" value="1"/>
</dbReference>
<evidence type="ECO:0000256" key="2">
    <source>
        <dbReference type="ARBA" id="ARBA00005988"/>
    </source>
</evidence>
<accession>A0ABM5HAF8</accession>
<evidence type="ECO:0000256" key="1">
    <source>
        <dbReference type="ARBA" id="ARBA00001947"/>
    </source>
</evidence>
<reference evidence="7" key="2">
    <citation type="submission" date="2025-05" db="UniProtKB">
        <authorList>
            <consortium name="EnsemblMetazoa"/>
        </authorList>
    </citation>
    <scope>IDENTIFICATION</scope>
</reference>
<dbReference type="InterPro" id="IPR000834">
    <property type="entry name" value="Peptidase_M14"/>
</dbReference>
<dbReference type="PANTHER" id="PTHR11705">
    <property type="entry name" value="PROTEASE FAMILY M14 CARBOXYPEPTIDASE A,B"/>
    <property type="match status" value="1"/>
</dbReference>
<comment type="cofactor">
    <cofactor evidence="1">
        <name>Zn(2+)</name>
        <dbReference type="ChEBI" id="CHEBI:29105"/>
    </cofactor>
</comment>